<feature type="coiled-coil region" evidence="1">
    <location>
        <begin position="281"/>
        <end position="315"/>
    </location>
</feature>
<dbReference type="EMBL" id="CP094358">
    <property type="protein sequence ID" value="UOB17885.1"/>
    <property type="molecule type" value="Genomic_DNA"/>
</dbReference>
<keyword evidence="2" id="KW-0732">Signal</keyword>
<feature type="signal peptide" evidence="2">
    <location>
        <begin position="1"/>
        <end position="21"/>
    </location>
</feature>
<dbReference type="KEGG" id="fbm:MQE35_00980"/>
<evidence type="ECO:0000313" key="3">
    <source>
        <dbReference type="EMBL" id="UOB17885.1"/>
    </source>
</evidence>
<protein>
    <submittedName>
        <fullName evidence="3">Tail fiber protein</fullName>
    </submittedName>
</protein>
<dbReference type="Proteomes" id="UP000831290">
    <property type="component" value="Chromosome"/>
</dbReference>
<proteinExistence type="predicted"/>
<feature type="chain" id="PRO_5038440545" evidence="2">
    <location>
        <begin position="22"/>
        <end position="315"/>
    </location>
</feature>
<sequence length="315" mass="35277">MKKNLFLLSVFILIISFIGFAQDNVNGNLTITDGNLKLNSTNATDPYASISFLHQDQLKWIMDYGTGATNDFRILKVNSSLNASSFLNLDHDNNQFEILNSNVGIGTTNPLEKLQVNGKIHLRSGLDDDAIYWYRHNMTLGTIPGSYNHNVLHLKPGGASQGLLHSQLNMYVANSETSHENKVRIHTMGNSFFNGGNVGIGTTTPDSKLTVAGNIHSREVKVTVNAGADFVFDKDYNLPKLEKVQEFIQQNGHLPEISSAADMEQNGIHLSEMNIKLLQKIEELTLYTIEQEEKLKEQEKEIRDIKSMLHHLLKN</sequence>
<dbReference type="RefSeq" id="WP_255843685.1">
    <property type="nucleotide sequence ID" value="NZ_CP094358.1"/>
</dbReference>
<reference evidence="3" key="1">
    <citation type="submission" date="2022-03" db="EMBL/GenBank/DDBJ databases">
        <title>Description of Abyssus ytuae gen. nov., sp. nov., a novel member of the family Flavobacteriaceae isolated from the sediment of Mariana Trench.</title>
        <authorList>
            <person name="Zhang J."/>
            <person name="Xu X."/>
        </authorList>
    </citation>
    <scope>NUCLEOTIDE SEQUENCE</scope>
    <source>
        <strain evidence="3">MT3330</strain>
    </source>
</reference>
<organism evidence="3 4">
    <name type="scientific">Abyssalbus ytuae</name>
    <dbReference type="NCBI Taxonomy" id="2926907"/>
    <lineage>
        <taxon>Bacteria</taxon>
        <taxon>Pseudomonadati</taxon>
        <taxon>Bacteroidota</taxon>
        <taxon>Flavobacteriia</taxon>
        <taxon>Flavobacteriales</taxon>
        <taxon>Flavobacteriaceae</taxon>
        <taxon>Abyssalbus</taxon>
    </lineage>
</organism>
<dbReference type="AlphaFoldDB" id="A0A9E6ZP16"/>
<evidence type="ECO:0000256" key="1">
    <source>
        <dbReference type="SAM" id="Coils"/>
    </source>
</evidence>
<keyword evidence="1" id="KW-0175">Coiled coil</keyword>
<evidence type="ECO:0000313" key="4">
    <source>
        <dbReference type="Proteomes" id="UP000831290"/>
    </source>
</evidence>
<evidence type="ECO:0000256" key="2">
    <source>
        <dbReference type="SAM" id="SignalP"/>
    </source>
</evidence>
<name>A0A9E6ZP16_9FLAO</name>
<accession>A0A9E6ZP16</accession>
<keyword evidence="4" id="KW-1185">Reference proteome</keyword>
<gene>
    <name evidence="3" type="ORF">MQE35_00980</name>
</gene>